<keyword evidence="3" id="KW-1185">Reference proteome</keyword>
<feature type="chain" id="PRO_5036492480" description="FZ domain-containing protein" evidence="1">
    <location>
        <begin position="33"/>
        <end position="305"/>
    </location>
</feature>
<accession>A0A8W8JMJ3</accession>
<organism evidence="2 3">
    <name type="scientific">Magallana gigas</name>
    <name type="common">Pacific oyster</name>
    <name type="synonym">Crassostrea gigas</name>
    <dbReference type="NCBI Taxonomy" id="29159"/>
    <lineage>
        <taxon>Eukaryota</taxon>
        <taxon>Metazoa</taxon>
        <taxon>Spiralia</taxon>
        <taxon>Lophotrochozoa</taxon>
        <taxon>Mollusca</taxon>
        <taxon>Bivalvia</taxon>
        <taxon>Autobranchia</taxon>
        <taxon>Pteriomorphia</taxon>
        <taxon>Ostreida</taxon>
        <taxon>Ostreoidea</taxon>
        <taxon>Ostreidae</taxon>
        <taxon>Magallana</taxon>
    </lineage>
</organism>
<feature type="signal peptide" evidence="1">
    <location>
        <begin position="1"/>
        <end position="32"/>
    </location>
</feature>
<evidence type="ECO:0000256" key="1">
    <source>
        <dbReference type="SAM" id="SignalP"/>
    </source>
</evidence>
<reference evidence="2" key="1">
    <citation type="submission" date="2022-08" db="UniProtKB">
        <authorList>
            <consortium name="EnsemblMetazoa"/>
        </authorList>
    </citation>
    <scope>IDENTIFICATION</scope>
    <source>
        <strain evidence="2">05x7-T-G4-1.051#20</strain>
    </source>
</reference>
<keyword evidence="1" id="KW-0732">Signal</keyword>
<evidence type="ECO:0000313" key="2">
    <source>
        <dbReference type="EnsemblMetazoa" id="G19524.1:cds"/>
    </source>
</evidence>
<evidence type="ECO:0008006" key="4">
    <source>
        <dbReference type="Google" id="ProtNLM"/>
    </source>
</evidence>
<proteinExistence type="predicted"/>
<protein>
    <recommendedName>
        <fullName evidence="4">FZ domain-containing protein</fullName>
    </recommendedName>
</protein>
<dbReference type="Proteomes" id="UP000005408">
    <property type="component" value="Unassembled WGS sequence"/>
</dbReference>
<evidence type="ECO:0000313" key="3">
    <source>
        <dbReference type="Proteomes" id="UP000005408"/>
    </source>
</evidence>
<dbReference type="AlphaFoldDB" id="A0A8W8JMJ3"/>
<sequence length="305" mass="34370">MSKTKAGEFYTSTCPQLHAMIVLMLILHTSMTTPEASKDACDVSRSTIQLVKNCPDSEEKWREAAARKNCAAYANQCSDPTRLVYHCLLNEYINQTLEICAYAQNIVLGYCTYYSGNHILPNFRTSCKTFEKNPCPIFYRSTEAFKYKGCYELTKKSDHIWRFEVIRRKQTSSLAVTTPSTYSTLIRNEKEDVTNTVHIHISIAAVCLGKTLSRIPSAGVRSRLLIEVKRIAQCQVVDAMVNSCDIGDMKGNCLHQDGTSKFHKQFQSFQLTTPEHRSYSFGMTEVGSADADSLMKAFQANISEL</sequence>
<name>A0A8W8JMJ3_MAGGI</name>
<dbReference type="EnsemblMetazoa" id="G19524.1">
    <property type="protein sequence ID" value="G19524.1:cds"/>
    <property type="gene ID" value="G19524"/>
</dbReference>